<accession>W7K5E8</accession>
<dbReference type="Proteomes" id="UP000030673">
    <property type="component" value="Unassembled WGS sequence"/>
</dbReference>
<feature type="transmembrane region" description="Helical" evidence="1">
    <location>
        <begin position="12"/>
        <end position="34"/>
    </location>
</feature>
<sequence>GFLFCILSWDIYIYYLYIIKMPLISFHDAFYFFYMRRREIIKCY</sequence>
<keyword evidence="3" id="KW-1185">Reference proteome</keyword>
<reference evidence="2 3" key="1">
    <citation type="submission" date="2013-02" db="EMBL/GenBank/DDBJ databases">
        <title>The Genome Sequence of Plasmodium falciparum NF54.</title>
        <authorList>
            <consortium name="The Broad Institute Genome Sequencing Platform"/>
            <consortium name="The Broad Institute Genome Sequencing Center for Infectious Disease"/>
            <person name="Neafsey D."/>
            <person name="Cheeseman I."/>
            <person name="Volkman S."/>
            <person name="Adams J."/>
            <person name="Walker B."/>
            <person name="Young S.K."/>
            <person name="Zeng Q."/>
            <person name="Gargeya S."/>
            <person name="Fitzgerald M."/>
            <person name="Haas B."/>
            <person name="Abouelleil A."/>
            <person name="Alvarado L."/>
            <person name="Arachchi H.M."/>
            <person name="Berlin A.M."/>
            <person name="Chapman S.B."/>
            <person name="Dewar J."/>
            <person name="Goldberg J."/>
            <person name="Griggs A."/>
            <person name="Gujja S."/>
            <person name="Hansen M."/>
            <person name="Howarth C."/>
            <person name="Imamovic A."/>
            <person name="Larimer J."/>
            <person name="McCowan C."/>
            <person name="Murphy C."/>
            <person name="Neiman D."/>
            <person name="Pearson M."/>
            <person name="Priest M."/>
            <person name="Roberts A."/>
            <person name="Saif S."/>
            <person name="Shea T."/>
            <person name="Sisk P."/>
            <person name="Sykes S."/>
            <person name="Wortman J."/>
            <person name="Nusbaum C."/>
            <person name="Birren B."/>
        </authorList>
    </citation>
    <scope>NUCLEOTIDE SEQUENCE [LARGE SCALE GENOMIC DNA]</scope>
    <source>
        <strain evidence="2 3">NF54</strain>
    </source>
</reference>
<evidence type="ECO:0000313" key="3">
    <source>
        <dbReference type="Proteomes" id="UP000030673"/>
    </source>
</evidence>
<keyword evidence="1" id="KW-0472">Membrane</keyword>
<feature type="non-terminal residue" evidence="2">
    <location>
        <position position="44"/>
    </location>
</feature>
<feature type="non-terminal residue" evidence="2">
    <location>
        <position position="1"/>
    </location>
</feature>
<gene>
    <name evidence="2" type="ORF">PFNF54_03002</name>
</gene>
<keyword evidence="1" id="KW-0812">Transmembrane</keyword>
<proteinExistence type="predicted"/>
<dbReference type="EMBL" id="KE123833">
    <property type="protein sequence ID" value="EWC88085.1"/>
    <property type="molecule type" value="Genomic_DNA"/>
</dbReference>
<evidence type="ECO:0000313" key="2">
    <source>
        <dbReference type="EMBL" id="EWC88085.1"/>
    </source>
</evidence>
<dbReference type="AlphaFoldDB" id="W7K5E8"/>
<protein>
    <submittedName>
        <fullName evidence="2">Uncharacterized protein</fullName>
    </submittedName>
</protein>
<organism evidence="2 3">
    <name type="scientific">Plasmodium falciparum (isolate NF54)</name>
    <dbReference type="NCBI Taxonomy" id="5843"/>
    <lineage>
        <taxon>Eukaryota</taxon>
        <taxon>Sar</taxon>
        <taxon>Alveolata</taxon>
        <taxon>Apicomplexa</taxon>
        <taxon>Aconoidasida</taxon>
        <taxon>Haemosporida</taxon>
        <taxon>Plasmodiidae</taxon>
        <taxon>Plasmodium</taxon>
        <taxon>Plasmodium (Laverania)</taxon>
    </lineage>
</organism>
<keyword evidence="1" id="KW-1133">Transmembrane helix</keyword>
<evidence type="ECO:0000256" key="1">
    <source>
        <dbReference type="SAM" id="Phobius"/>
    </source>
</evidence>
<name>W7K5E8_PLAFO</name>